<evidence type="ECO:0000256" key="1">
    <source>
        <dbReference type="SAM" id="MobiDB-lite"/>
    </source>
</evidence>
<accession>A0AB34ILA0</accession>
<reference evidence="2 3" key="1">
    <citation type="journal article" date="2024" name="Science">
        <title>Giant polyketide synthase enzymes in the biosynthesis of giant marine polyether toxins.</title>
        <authorList>
            <person name="Fallon T.R."/>
            <person name="Shende V.V."/>
            <person name="Wierzbicki I.H."/>
            <person name="Pendleton A.L."/>
            <person name="Watervoot N.F."/>
            <person name="Auber R.P."/>
            <person name="Gonzalez D.J."/>
            <person name="Wisecaver J.H."/>
            <person name="Moore B.S."/>
        </authorList>
    </citation>
    <scope>NUCLEOTIDE SEQUENCE [LARGE SCALE GENOMIC DNA]</scope>
    <source>
        <strain evidence="2 3">12B1</strain>
    </source>
</reference>
<protein>
    <submittedName>
        <fullName evidence="2">Uncharacterized protein</fullName>
    </submittedName>
</protein>
<dbReference type="Proteomes" id="UP001515480">
    <property type="component" value="Unassembled WGS sequence"/>
</dbReference>
<evidence type="ECO:0000313" key="2">
    <source>
        <dbReference type="EMBL" id="KAL1499751.1"/>
    </source>
</evidence>
<organism evidence="2 3">
    <name type="scientific">Prymnesium parvum</name>
    <name type="common">Toxic golden alga</name>
    <dbReference type="NCBI Taxonomy" id="97485"/>
    <lineage>
        <taxon>Eukaryota</taxon>
        <taxon>Haptista</taxon>
        <taxon>Haptophyta</taxon>
        <taxon>Prymnesiophyceae</taxon>
        <taxon>Prymnesiales</taxon>
        <taxon>Prymnesiaceae</taxon>
        <taxon>Prymnesium</taxon>
    </lineage>
</organism>
<gene>
    <name evidence="2" type="ORF">AB1Y20_012438</name>
</gene>
<feature type="region of interest" description="Disordered" evidence="1">
    <location>
        <begin position="1"/>
        <end position="22"/>
    </location>
</feature>
<comment type="caution">
    <text evidence="2">The sequence shown here is derived from an EMBL/GenBank/DDBJ whole genome shotgun (WGS) entry which is preliminary data.</text>
</comment>
<dbReference type="AlphaFoldDB" id="A0AB34ILA0"/>
<name>A0AB34ILA0_PRYPA</name>
<dbReference type="EMBL" id="JBGBPQ010000024">
    <property type="protein sequence ID" value="KAL1499751.1"/>
    <property type="molecule type" value="Genomic_DNA"/>
</dbReference>
<evidence type="ECO:0000313" key="3">
    <source>
        <dbReference type="Proteomes" id="UP001515480"/>
    </source>
</evidence>
<sequence length="106" mass="12218">MCERSFQNEKLSHEQGGDARPPIEADVQYVLDPVWLQENDSATDSEAVLTTPVCDEVKYRDNEEVLNQFKRIRDEDRVPVCSTQCLSGQKVTRVEVKRLRDNAKCF</sequence>
<proteinExistence type="predicted"/>
<keyword evidence="3" id="KW-1185">Reference proteome</keyword>